<evidence type="ECO:0008006" key="3">
    <source>
        <dbReference type="Google" id="ProtNLM"/>
    </source>
</evidence>
<sequence length="78" mass="8756">MSGVADKAVEGLEEKLIDLEIRITHQEDHIQSLDKVIYEQNQLLGALLDKVKQMDSKLKSVGNENILSSEDEAPPPHY</sequence>
<dbReference type="EMBL" id="UOFI01000132">
    <property type="protein sequence ID" value="VAW68483.1"/>
    <property type="molecule type" value="Genomic_DNA"/>
</dbReference>
<reference evidence="2" key="1">
    <citation type="submission" date="2018-06" db="EMBL/GenBank/DDBJ databases">
        <authorList>
            <person name="Zhirakovskaya E."/>
        </authorList>
    </citation>
    <scope>NUCLEOTIDE SEQUENCE</scope>
</reference>
<dbReference type="AlphaFoldDB" id="A0A3B0XWE4"/>
<name>A0A3B0XWE4_9ZZZZ</name>
<protein>
    <recommendedName>
        <fullName evidence="3">Protein SlyX homolog</fullName>
    </recommendedName>
</protein>
<feature type="compositionally biased region" description="Acidic residues" evidence="1">
    <location>
        <begin position="69"/>
        <end position="78"/>
    </location>
</feature>
<dbReference type="HAMAP" id="MF_00715">
    <property type="entry name" value="SlyX"/>
    <property type="match status" value="1"/>
</dbReference>
<proteinExistence type="inferred from homology"/>
<dbReference type="PANTHER" id="PTHR36508:SF1">
    <property type="entry name" value="PROTEIN SLYX"/>
    <property type="match status" value="1"/>
</dbReference>
<evidence type="ECO:0000256" key="1">
    <source>
        <dbReference type="SAM" id="MobiDB-lite"/>
    </source>
</evidence>
<feature type="region of interest" description="Disordered" evidence="1">
    <location>
        <begin position="59"/>
        <end position="78"/>
    </location>
</feature>
<dbReference type="Gene3D" id="1.20.5.300">
    <property type="match status" value="1"/>
</dbReference>
<dbReference type="InterPro" id="IPR007236">
    <property type="entry name" value="SlyX"/>
</dbReference>
<gene>
    <name evidence="2" type="ORF">MNBD_GAMMA09-3136</name>
</gene>
<dbReference type="PANTHER" id="PTHR36508">
    <property type="entry name" value="PROTEIN SLYX"/>
    <property type="match status" value="1"/>
</dbReference>
<accession>A0A3B0XWE4</accession>
<dbReference type="Pfam" id="PF04102">
    <property type="entry name" value="SlyX"/>
    <property type="match status" value="1"/>
</dbReference>
<organism evidence="2">
    <name type="scientific">hydrothermal vent metagenome</name>
    <dbReference type="NCBI Taxonomy" id="652676"/>
    <lineage>
        <taxon>unclassified sequences</taxon>
        <taxon>metagenomes</taxon>
        <taxon>ecological metagenomes</taxon>
    </lineage>
</organism>
<evidence type="ECO:0000313" key="2">
    <source>
        <dbReference type="EMBL" id="VAW68483.1"/>
    </source>
</evidence>